<dbReference type="PANTHER" id="PTHR46766">
    <property type="entry name" value="GLUTAMINE-RICH PROTEIN 2"/>
    <property type="match status" value="1"/>
</dbReference>
<dbReference type="OrthoDB" id="5981048at2759"/>
<feature type="region of interest" description="Disordered" evidence="1">
    <location>
        <begin position="1"/>
        <end position="28"/>
    </location>
</feature>
<accession>A0A2I0T9B3</accession>
<evidence type="ECO:0000256" key="1">
    <source>
        <dbReference type="SAM" id="MobiDB-lite"/>
    </source>
</evidence>
<proteinExistence type="predicted"/>
<dbReference type="Proteomes" id="UP000233556">
    <property type="component" value="Unassembled WGS sequence"/>
</dbReference>
<reference evidence="4" key="2">
    <citation type="submission" date="2017-12" db="EMBL/GenBank/DDBJ databases">
        <title>Genome sequence of the Bar-tailed Godwit (Limosa lapponica baueri).</title>
        <authorList>
            <person name="Lima N.C.B."/>
            <person name="Parody-Merino A.M."/>
            <person name="Battley P.F."/>
            <person name="Fidler A.E."/>
            <person name="Prosdocimi F."/>
        </authorList>
    </citation>
    <scope>NUCLEOTIDE SEQUENCE [LARGE SCALE GENOMIC DNA]</scope>
</reference>
<evidence type="ECO:0000313" key="3">
    <source>
        <dbReference type="EMBL" id="PKU30374.1"/>
    </source>
</evidence>
<keyword evidence="4" id="KW-1185">Reference proteome</keyword>
<dbReference type="InterPro" id="IPR032013">
    <property type="entry name" value="DUF4795"/>
</dbReference>
<reference evidence="4" key="1">
    <citation type="submission" date="2017-11" db="EMBL/GenBank/DDBJ databases">
        <authorList>
            <person name="Lima N.C."/>
            <person name="Parody-Merino A.M."/>
            <person name="Battley P.F."/>
            <person name="Fidler A.E."/>
            <person name="Prosdocimi F."/>
        </authorList>
    </citation>
    <scope>NUCLEOTIDE SEQUENCE [LARGE SCALE GENOMIC DNA]</scope>
</reference>
<dbReference type="Pfam" id="PF16043">
    <property type="entry name" value="DUF4795"/>
    <property type="match status" value="1"/>
</dbReference>
<sequence length="340" mass="37440">MEPAFPGIKTTTPGEQPGLPSTKLTLPGMGPALPGIKITTPEEQPESPCTQTVTPELQPGSPGMSHLKVPVMPWGSSASSRASDYGMGTVDALCHFGQLGHLKEQVSHLEAMKSDHTEHEEPHLLFPEGACGQWPSNLGLSPQGSQPPLAQHTTLSPSLPKQDEEVLKRIQTTIVQVQGNYEKLNSIMGTLLHNSQQQQKDTKALFQSLEKLVKEKADKNDLVLGLDVKADKTTLASKVNRSEFDTRMERLTDMVKEMLSRQMDQEKVQQQLSEEVASKLDHLELGSLRKQLEGHWKNIQEQLQKESQAEADDAAGTKSPLTRFHCLSCDRPLDMRVPGP</sequence>
<dbReference type="PANTHER" id="PTHR46766:SF1">
    <property type="entry name" value="GLUTAMINE-RICH PROTEIN 2"/>
    <property type="match status" value="1"/>
</dbReference>
<feature type="region of interest" description="Disordered" evidence="1">
    <location>
        <begin position="42"/>
        <end position="62"/>
    </location>
</feature>
<name>A0A2I0T9B3_LIMLA</name>
<feature type="region of interest" description="Disordered" evidence="1">
    <location>
        <begin position="135"/>
        <end position="156"/>
    </location>
</feature>
<dbReference type="AlphaFoldDB" id="A0A2I0T9B3"/>
<evidence type="ECO:0000259" key="2">
    <source>
        <dbReference type="Pfam" id="PF16043"/>
    </source>
</evidence>
<feature type="domain" description="DUF4795" evidence="2">
    <location>
        <begin position="161"/>
        <end position="340"/>
    </location>
</feature>
<dbReference type="EMBL" id="KZ514825">
    <property type="protein sequence ID" value="PKU30374.1"/>
    <property type="molecule type" value="Genomic_DNA"/>
</dbReference>
<gene>
    <name evidence="3" type="ORF">llap_19323</name>
</gene>
<organism evidence="3 4">
    <name type="scientific">Limosa lapponica baueri</name>
    <dbReference type="NCBI Taxonomy" id="1758121"/>
    <lineage>
        <taxon>Eukaryota</taxon>
        <taxon>Metazoa</taxon>
        <taxon>Chordata</taxon>
        <taxon>Craniata</taxon>
        <taxon>Vertebrata</taxon>
        <taxon>Euteleostomi</taxon>
        <taxon>Archelosauria</taxon>
        <taxon>Archosauria</taxon>
        <taxon>Dinosauria</taxon>
        <taxon>Saurischia</taxon>
        <taxon>Theropoda</taxon>
        <taxon>Coelurosauria</taxon>
        <taxon>Aves</taxon>
        <taxon>Neognathae</taxon>
        <taxon>Neoaves</taxon>
        <taxon>Charadriiformes</taxon>
        <taxon>Scolopacidae</taxon>
        <taxon>Limosa</taxon>
    </lineage>
</organism>
<evidence type="ECO:0000313" key="4">
    <source>
        <dbReference type="Proteomes" id="UP000233556"/>
    </source>
</evidence>
<protein>
    <submittedName>
        <fullName evidence="3">Glutamine-rich protein 2</fullName>
    </submittedName>
</protein>